<gene>
    <name evidence="1" type="ORF">PPAR1163_LOCUS8259</name>
</gene>
<accession>A0A7S1TXC8</accession>
<organism evidence="1">
    <name type="scientific">Phaeomonas parva</name>
    <dbReference type="NCBI Taxonomy" id="124430"/>
    <lineage>
        <taxon>Eukaryota</taxon>
        <taxon>Sar</taxon>
        <taxon>Stramenopiles</taxon>
        <taxon>Ochrophyta</taxon>
        <taxon>Pinguiophyceae</taxon>
        <taxon>Pinguiochrysidales</taxon>
        <taxon>Pinguiochrysidaceae</taxon>
        <taxon>Phaeomonas</taxon>
    </lineage>
</organism>
<proteinExistence type="predicted"/>
<name>A0A7S1TXC8_9STRA</name>
<dbReference type="EMBL" id="HBGJ01013078">
    <property type="protein sequence ID" value="CAD9249898.1"/>
    <property type="molecule type" value="Transcribed_RNA"/>
</dbReference>
<dbReference type="AlphaFoldDB" id="A0A7S1TXC8"/>
<protein>
    <submittedName>
        <fullName evidence="1">Uncharacterized protein</fullName>
    </submittedName>
</protein>
<evidence type="ECO:0000313" key="1">
    <source>
        <dbReference type="EMBL" id="CAD9249898.1"/>
    </source>
</evidence>
<sequence length="158" mass="16020">MGVLSGKLSAKEGGRRVVLAGAGEDEANGLYLEAKQAFDGKPQFLYAGRTRSNAQIVLSFAASGGQWSLRKEASGIGATSKLWYVASAATGAAGASGEMPPATGWAASAEAGKRAVGEARYSIDPPPTLAVLAGGADVPEDVAKDMEERGAKYAADGE</sequence>
<reference evidence="1" key="1">
    <citation type="submission" date="2021-01" db="EMBL/GenBank/DDBJ databases">
        <authorList>
            <person name="Corre E."/>
            <person name="Pelletier E."/>
            <person name="Niang G."/>
            <person name="Scheremetjew M."/>
            <person name="Finn R."/>
            <person name="Kale V."/>
            <person name="Holt S."/>
            <person name="Cochrane G."/>
            <person name="Meng A."/>
            <person name="Brown T."/>
            <person name="Cohen L."/>
        </authorList>
    </citation>
    <scope>NUCLEOTIDE SEQUENCE</scope>
    <source>
        <strain evidence="1">CCMP2877</strain>
    </source>
</reference>